<evidence type="ECO:0000256" key="1">
    <source>
        <dbReference type="SAM" id="MobiDB-lite"/>
    </source>
</evidence>
<dbReference type="SMART" id="SM00325">
    <property type="entry name" value="RhoGEF"/>
    <property type="match status" value="1"/>
</dbReference>
<feature type="domain" description="PH" evidence="2">
    <location>
        <begin position="631"/>
        <end position="740"/>
    </location>
</feature>
<dbReference type="AlphaFoldDB" id="A0A9P9J013"/>
<dbReference type="GO" id="GO:0005737">
    <property type="term" value="C:cytoplasm"/>
    <property type="evidence" value="ECO:0007669"/>
    <property type="project" value="TreeGrafter"/>
</dbReference>
<evidence type="ECO:0000259" key="2">
    <source>
        <dbReference type="PROSITE" id="PS50003"/>
    </source>
</evidence>
<organism evidence="4 5">
    <name type="scientific">Dendryphion nanum</name>
    <dbReference type="NCBI Taxonomy" id="256645"/>
    <lineage>
        <taxon>Eukaryota</taxon>
        <taxon>Fungi</taxon>
        <taxon>Dikarya</taxon>
        <taxon>Ascomycota</taxon>
        <taxon>Pezizomycotina</taxon>
        <taxon>Dothideomycetes</taxon>
        <taxon>Pleosporomycetidae</taxon>
        <taxon>Pleosporales</taxon>
        <taxon>Torulaceae</taxon>
        <taxon>Dendryphion</taxon>
    </lineage>
</organism>
<dbReference type="Gene3D" id="1.20.900.10">
    <property type="entry name" value="Dbl homology (DH) domain"/>
    <property type="match status" value="1"/>
</dbReference>
<dbReference type="InterPro" id="IPR035899">
    <property type="entry name" value="DBL_dom_sf"/>
</dbReference>
<dbReference type="PANTHER" id="PTHR45818">
    <property type="entry name" value="PROTEIN VAV"/>
    <property type="match status" value="1"/>
</dbReference>
<protein>
    <recommendedName>
        <fullName evidence="6">DH domain-containing protein</fullName>
    </recommendedName>
</protein>
<reference evidence="4" key="1">
    <citation type="journal article" date="2021" name="Nat. Commun.">
        <title>Genetic determinants of endophytism in the Arabidopsis root mycobiome.</title>
        <authorList>
            <person name="Mesny F."/>
            <person name="Miyauchi S."/>
            <person name="Thiergart T."/>
            <person name="Pickel B."/>
            <person name="Atanasova L."/>
            <person name="Karlsson M."/>
            <person name="Huettel B."/>
            <person name="Barry K.W."/>
            <person name="Haridas S."/>
            <person name="Chen C."/>
            <person name="Bauer D."/>
            <person name="Andreopoulos W."/>
            <person name="Pangilinan J."/>
            <person name="LaButti K."/>
            <person name="Riley R."/>
            <person name="Lipzen A."/>
            <person name="Clum A."/>
            <person name="Drula E."/>
            <person name="Henrissat B."/>
            <person name="Kohler A."/>
            <person name="Grigoriev I.V."/>
            <person name="Martin F.M."/>
            <person name="Hacquard S."/>
        </authorList>
    </citation>
    <scope>NUCLEOTIDE SEQUENCE</scope>
    <source>
        <strain evidence="4">MPI-CAGE-CH-0243</strain>
    </source>
</reference>
<dbReference type="PROSITE" id="PS50010">
    <property type="entry name" value="DH_2"/>
    <property type="match status" value="1"/>
</dbReference>
<dbReference type="Proteomes" id="UP000700596">
    <property type="component" value="Unassembled WGS sequence"/>
</dbReference>
<feature type="compositionally biased region" description="Basic and acidic residues" evidence="1">
    <location>
        <begin position="1033"/>
        <end position="1045"/>
    </location>
</feature>
<accession>A0A9P9J013</accession>
<feature type="region of interest" description="Disordered" evidence="1">
    <location>
        <begin position="175"/>
        <end position="200"/>
    </location>
</feature>
<dbReference type="EMBL" id="JAGMWT010000001">
    <property type="protein sequence ID" value="KAH7138421.1"/>
    <property type="molecule type" value="Genomic_DNA"/>
</dbReference>
<dbReference type="InterPro" id="IPR000219">
    <property type="entry name" value="DH_dom"/>
</dbReference>
<proteinExistence type="predicted"/>
<feature type="region of interest" description="Disordered" evidence="1">
    <location>
        <begin position="947"/>
        <end position="985"/>
    </location>
</feature>
<dbReference type="PROSITE" id="PS50003">
    <property type="entry name" value="PH_DOMAIN"/>
    <property type="match status" value="1"/>
</dbReference>
<dbReference type="OrthoDB" id="8059989at2759"/>
<feature type="region of interest" description="Disordered" evidence="1">
    <location>
        <begin position="239"/>
        <end position="261"/>
    </location>
</feature>
<evidence type="ECO:0008006" key="6">
    <source>
        <dbReference type="Google" id="ProtNLM"/>
    </source>
</evidence>
<feature type="compositionally biased region" description="Low complexity" evidence="1">
    <location>
        <begin position="894"/>
        <end position="905"/>
    </location>
</feature>
<feature type="compositionally biased region" description="Polar residues" evidence="1">
    <location>
        <begin position="180"/>
        <end position="200"/>
    </location>
</feature>
<feature type="compositionally biased region" description="Polar residues" evidence="1">
    <location>
        <begin position="966"/>
        <end position="979"/>
    </location>
</feature>
<comment type="caution">
    <text evidence="4">The sequence shown here is derived from an EMBL/GenBank/DDBJ whole genome shotgun (WGS) entry which is preliminary data.</text>
</comment>
<dbReference type="SUPFAM" id="SSF48065">
    <property type="entry name" value="DBL homology domain (DH-domain)"/>
    <property type="match status" value="1"/>
</dbReference>
<dbReference type="PANTHER" id="PTHR45818:SF3">
    <property type="entry name" value="PROTEIN VAV"/>
    <property type="match status" value="1"/>
</dbReference>
<feature type="region of interest" description="Disordered" evidence="1">
    <location>
        <begin position="894"/>
        <end position="932"/>
    </location>
</feature>
<evidence type="ECO:0000259" key="3">
    <source>
        <dbReference type="PROSITE" id="PS50010"/>
    </source>
</evidence>
<feature type="region of interest" description="Disordered" evidence="1">
    <location>
        <begin position="1033"/>
        <end position="1058"/>
    </location>
</feature>
<dbReference type="InterPro" id="IPR001849">
    <property type="entry name" value="PH_domain"/>
</dbReference>
<evidence type="ECO:0000313" key="4">
    <source>
        <dbReference type="EMBL" id="KAH7138421.1"/>
    </source>
</evidence>
<name>A0A9P9J013_9PLEO</name>
<feature type="domain" description="DH" evidence="3">
    <location>
        <begin position="335"/>
        <end position="593"/>
    </location>
</feature>
<gene>
    <name evidence="4" type="ORF">B0J11DRAFT_15063</name>
</gene>
<dbReference type="GO" id="GO:0005085">
    <property type="term" value="F:guanyl-nucleotide exchange factor activity"/>
    <property type="evidence" value="ECO:0007669"/>
    <property type="project" value="InterPro"/>
</dbReference>
<keyword evidence="5" id="KW-1185">Reference proteome</keyword>
<evidence type="ECO:0000313" key="5">
    <source>
        <dbReference type="Proteomes" id="UP000700596"/>
    </source>
</evidence>
<dbReference type="Pfam" id="PF00621">
    <property type="entry name" value="RhoGEF"/>
    <property type="match status" value="1"/>
</dbReference>
<sequence>MASVLSFRPQSPFKRSFSDNPYASTCSPLRESSLNSLKQLGPRNASACSLYSIVSLGPIKLGEYFIGNENAPLLTSRSLLDVSREKEWNKSSSRSLDRVPLKRTGALNRKRPSFSRVEILVEPRSKKRKEIMLPVDIKSTTLEADSAGDFMDVDQQEEEAIELYDLYDAIHVPLPEGHSADNSSSEPIATRKSQSSAPDAVVSSTLPKFRRWMSTLRRRHAYHRKDIVSEMPRWSIDASELSHQTSKPPLQTPGVGRNRSSSMSSSLNCVMAVNSASITIASASIAPRSDASGFHPSVRLGTRDSNFSEAGKSVEGTGVTLGPIIDEGTWLRSLQRRKIVEEIISSEESYIGDLKVLINDYFMILTSVPTLSTHTRASIQHNIHQILQLHQDLLTDLQHAIPDADFTQSVQQETYPVTKAKHVRFHSADLMPGRFAEYKVTRGLRHSLDIGRSPDHRPRTLATDAKTAGNIAKVFNKHMKRFFAYEEYGAHWTTMSQDLATTCKGFQGWFEYERGVEALSKLVASENNKDSTSKKALTFSDLLIKPIQRVCKYPLLFDDLCRHTPVYDDPEAHAELEKALFRLQETIREVNKAKDDPRTRRLIEISWLLQDRLAFKEQTLSRALVFRLLGHVLVSGVLHVTYQTPDRVKGQYMLCVLYKSCLVLATTNRLFNPYNVVATIALANGNIEEPDNGRGLQCHTAPFTWKLMFEYGHRLHEIILSACSSQEEESWKVQLRKRIVSETHDFVEGQSTMQDMFSSLSLDIKSLGPVFGHADSLVRRMSVHRAATLGSKTHLTQVIIKNTQAQKSPEPPPSFAPNLVTRSQSHMSTNHVPTLAPRRAERIRLETALEDVWTKDILPFPGMGNRRVENHIRASANSVMRKLSMASIASNFSRRSPSFSSLSNTRSDESFGSRVSGNLRTRSAADRRPAPAVVDFHNAPAAFLPTDFEIKDTRPSSRRRRLGNRATGTDGSIEKSTPSKPKRTRRLSAQIINLSRTDINHKLDVRAASSASNTTIIRSSGPTVDDSKLVTNEKQHTVERREARSQRPSSCGTAHSKKFTKSKSNIFKFWV</sequence>